<sequence length="238" mass="26188">MPDPEYPGTPRAPASGSDSAQDKSDKRAARRTRRNLRKAAAEGYLEGICAMLRPGDLALDCGANMGVVTAQLAATGAEVIAFEPDPFAFAHLTQRFAEQANVTLVNAALGVEEGQVILNRAENFDSNPQGASVKSTIMPGGRAIARENGIEVRLADTPALIETLIAERGEIAFVKMDIEGAELDILEALDNGGQLERIRCLVAETHERKFKHLRPRFRTLRRRLEEKYPRRKVNLDWI</sequence>
<dbReference type="GO" id="GO:0032259">
    <property type="term" value="P:methylation"/>
    <property type="evidence" value="ECO:0007669"/>
    <property type="project" value="UniProtKB-KW"/>
</dbReference>
<dbReference type="RefSeq" id="WP_159964309.1">
    <property type="nucleotide sequence ID" value="NZ_APKE01000011.1"/>
</dbReference>
<proteinExistence type="predicted"/>
<feature type="region of interest" description="Disordered" evidence="1">
    <location>
        <begin position="1"/>
        <end position="33"/>
    </location>
</feature>
<dbReference type="SUPFAM" id="SSF53335">
    <property type="entry name" value="S-adenosyl-L-methionine-dependent methyltransferases"/>
    <property type="match status" value="1"/>
</dbReference>
<dbReference type="InterPro" id="IPR006342">
    <property type="entry name" value="FkbM_mtfrase"/>
</dbReference>
<name>A0A921NQX7_9RHOB</name>
<comment type="caution">
    <text evidence="3">The sequence shown here is derived from an EMBL/GenBank/DDBJ whole genome shotgun (WGS) entry which is preliminary data.</text>
</comment>
<feature type="domain" description="Methyltransferase FkbM" evidence="2">
    <location>
        <begin position="60"/>
        <end position="225"/>
    </location>
</feature>
<evidence type="ECO:0000259" key="2">
    <source>
        <dbReference type="Pfam" id="PF05050"/>
    </source>
</evidence>
<dbReference type="PANTHER" id="PTHR34203:SF15">
    <property type="entry name" value="SLL1173 PROTEIN"/>
    <property type="match status" value="1"/>
</dbReference>
<keyword evidence="4" id="KW-1185">Reference proteome</keyword>
<keyword evidence="3" id="KW-0808">Transferase</keyword>
<dbReference type="EC" id="2.1.1.144" evidence="3"/>
<evidence type="ECO:0000313" key="3">
    <source>
        <dbReference type="EMBL" id="KAF0676807.1"/>
    </source>
</evidence>
<dbReference type="Proteomes" id="UP000698242">
    <property type="component" value="Unassembled WGS sequence"/>
</dbReference>
<evidence type="ECO:0000313" key="4">
    <source>
        <dbReference type="Proteomes" id="UP000698242"/>
    </source>
</evidence>
<dbReference type="PANTHER" id="PTHR34203">
    <property type="entry name" value="METHYLTRANSFERASE, FKBM FAMILY PROTEIN"/>
    <property type="match status" value="1"/>
</dbReference>
<dbReference type="NCBIfam" id="TIGR01444">
    <property type="entry name" value="fkbM_fam"/>
    <property type="match status" value="1"/>
</dbReference>
<reference evidence="3" key="1">
    <citation type="submission" date="2013-03" db="EMBL/GenBank/DDBJ databases">
        <title>Genome Sequence of the Profundibacterium mesophilum strain KAUST100406-0324T from Red Sea, a novel genus in the family Rhodobacteraceae.</title>
        <authorList>
            <person name="Essack M."/>
            <person name="Alam I."/>
            <person name="Lafi F."/>
            <person name="Alawi W."/>
            <person name="Kamanu F."/>
            <person name="Al-Suwailem A."/>
            <person name="Lee O.O."/>
            <person name="Xu Y."/>
            <person name="Bajic V."/>
            <person name="Qian P.-Y."/>
            <person name="Archer J."/>
        </authorList>
    </citation>
    <scope>NUCLEOTIDE SEQUENCE</scope>
    <source>
        <strain evidence="3">KAUST100406-0324</strain>
    </source>
</reference>
<organism evidence="3 4">
    <name type="scientific">Profundibacterium mesophilum KAUST100406-0324</name>
    <dbReference type="NCBI Taxonomy" id="1037889"/>
    <lineage>
        <taxon>Bacteria</taxon>
        <taxon>Pseudomonadati</taxon>
        <taxon>Pseudomonadota</taxon>
        <taxon>Alphaproteobacteria</taxon>
        <taxon>Rhodobacterales</taxon>
        <taxon>Roseobacteraceae</taxon>
        <taxon>Profundibacterium</taxon>
    </lineage>
</organism>
<accession>A0A921NQX7</accession>
<dbReference type="OrthoDB" id="4104638at2"/>
<dbReference type="Pfam" id="PF05050">
    <property type="entry name" value="Methyltransf_21"/>
    <property type="match status" value="1"/>
</dbReference>
<dbReference type="AlphaFoldDB" id="A0A921NQX7"/>
<dbReference type="InterPro" id="IPR029063">
    <property type="entry name" value="SAM-dependent_MTases_sf"/>
</dbReference>
<keyword evidence="3" id="KW-0489">Methyltransferase</keyword>
<dbReference type="InterPro" id="IPR052514">
    <property type="entry name" value="SAM-dependent_MTase"/>
</dbReference>
<dbReference type="Gene3D" id="3.40.50.150">
    <property type="entry name" value="Vaccinia Virus protein VP39"/>
    <property type="match status" value="1"/>
</dbReference>
<dbReference type="EMBL" id="APKE01000011">
    <property type="protein sequence ID" value="KAF0676807.1"/>
    <property type="molecule type" value="Genomic_DNA"/>
</dbReference>
<evidence type="ECO:0000256" key="1">
    <source>
        <dbReference type="SAM" id="MobiDB-lite"/>
    </source>
</evidence>
<dbReference type="GO" id="GO:0030798">
    <property type="term" value="F:trans-aconitate 2-methyltransferase activity"/>
    <property type="evidence" value="ECO:0007669"/>
    <property type="project" value="UniProtKB-EC"/>
</dbReference>
<protein>
    <submittedName>
        <fullName evidence="3">Trans-aconitate 2-methyltransferase</fullName>
        <ecNumber evidence="3">2.1.1.144</ecNumber>
    </submittedName>
</protein>
<gene>
    <name evidence="3" type="ORF">PMES_00894</name>
</gene>